<dbReference type="Proteomes" id="UP000488956">
    <property type="component" value="Unassembled WGS sequence"/>
</dbReference>
<name>A0A6A3DCX6_9STRA</name>
<sequence>MTKRTSARLLLLLSLGVVAALGASSSVIECSSVA</sequence>
<evidence type="ECO:0000313" key="2">
    <source>
        <dbReference type="EMBL" id="KAE8916468.1"/>
    </source>
</evidence>
<dbReference type="Proteomes" id="UP000429523">
    <property type="component" value="Unassembled WGS sequence"/>
</dbReference>
<dbReference type="EMBL" id="QXGF01010250">
    <property type="protein sequence ID" value="KAE8916468.1"/>
    <property type="molecule type" value="Genomic_DNA"/>
</dbReference>
<evidence type="ECO:0000313" key="5">
    <source>
        <dbReference type="Proteomes" id="UP000488956"/>
    </source>
</evidence>
<evidence type="ECO:0000313" key="3">
    <source>
        <dbReference type="EMBL" id="KAE9054844.1"/>
    </source>
</evidence>
<dbReference type="EMBL" id="QXFX01009232">
    <property type="protein sequence ID" value="KAE9054844.1"/>
    <property type="molecule type" value="Genomic_DNA"/>
</dbReference>
<proteinExistence type="predicted"/>
<evidence type="ECO:0000313" key="4">
    <source>
        <dbReference type="Proteomes" id="UP000429523"/>
    </source>
</evidence>
<comment type="caution">
    <text evidence="2">The sequence shown here is derived from an EMBL/GenBank/DDBJ whole genome shotgun (WGS) entry which is preliminary data.</text>
</comment>
<accession>A0A6A3DCX6</accession>
<protein>
    <submittedName>
        <fullName evidence="2">Uncharacterized protein</fullName>
    </submittedName>
</protein>
<dbReference type="EMBL" id="QXGF01010250">
    <property type="protein sequence ID" value="KAE8916467.1"/>
    <property type="molecule type" value="Genomic_DNA"/>
</dbReference>
<dbReference type="AlphaFoldDB" id="A0A6A3DCX6"/>
<organism evidence="2 4">
    <name type="scientific">Phytophthora fragariae</name>
    <dbReference type="NCBI Taxonomy" id="53985"/>
    <lineage>
        <taxon>Eukaryota</taxon>
        <taxon>Sar</taxon>
        <taxon>Stramenopiles</taxon>
        <taxon>Oomycota</taxon>
        <taxon>Peronosporomycetes</taxon>
        <taxon>Peronosporales</taxon>
        <taxon>Peronosporaceae</taxon>
        <taxon>Phytophthora</taxon>
    </lineage>
</organism>
<reference evidence="2 4" key="1">
    <citation type="submission" date="2018-08" db="EMBL/GenBank/DDBJ databases">
        <title>Genomic investigation of the strawberry pathogen Phytophthora fragariae indicates pathogenicity is determined by transcriptional variation in three key races.</title>
        <authorList>
            <person name="Adams T.M."/>
            <person name="Armitage A.D."/>
            <person name="Sobczyk M.K."/>
            <person name="Bates H.J."/>
            <person name="Dunwell J.M."/>
            <person name="Nellist C.F."/>
            <person name="Harrison R.J."/>
        </authorList>
    </citation>
    <scope>NUCLEOTIDE SEQUENCE [LARGE SCALE GENOMIC DNA]</scope>
    <source>
        <strain evidence="2 4">NOV-9</strain>
        <strain evidence="3 5">ONT-3</strain>
    </source>
</reference>
<gene>
    <name evidence="2" type="ORF">PF009_g33208</name>
    <name evidence="1" type="ORF">PF009_g33209</name>
    <name evidence="3" type="ORF">PF010_g32366</name>
</gene>
<evidence type="ECO:0000313" key="1">
    <source>
        <dbReference type="EMBL" id="KAE8916467.1"/>
    </source>
</evidence>